<dbReference type="EMBL" id="ACCU02000003">
    <property type="protein sequence ID" value="RMX61842.1"/>
    <property type="molecule type" value="Genomic_DNA"/>
</dbReference>
<gene>
    <name evidence="1" type="ORF">SADFL11_00036070</name>
</gene>
<dbReference type="Proteomes" id="UP000004703">
    <property type="component" value="Chromosome"/>
</dbReference>
<accession>A0A5E8UWJ5</accession>
<sequence length="46" mass="4635">MIWSSCLSSGYRIPKGGSTRNGQGLIGALVLVGNSAFEAPAKGAVI</sequence>
<dbReference type="AlphaFoldDB" id="A0A5E8UWJ5"/>
<evidence type="ECO:0000313" key="2">
    <source>
        <dbReference type="Proteomes" id="UP000004703"/>
    </source>
</evidence>
<organism evidence="1 2">
    <name type="scientific">Roseibium alexandrii (strain DSM 17067 / NCIMB 14079 / DFL-11)</name>
    <name type="common">Labrenzia alexandrii</name>
    <dbReference type="NCBI Taxonomy" id="244592"/>
    <lineage>
        <taxon>Bacteria</taxon>
        <taxon>Pseudomonadati</taxon>
        <taxon>Pseudomonadota</taxon>
        <taxon>Alphaproteobacteria</taxon>
        <taxon>Hyphomicrobiales</taxon>
        <taxon>Stappiaceae</taxon>
        <taxon>Roseibium</taxon>
    </lineage>
</organism>
<reference evidence="1 2" key="2">
    <citation type="submission" date="2013-04" db="EMBL/GenBank/DDBJ databases">
        <authorList>
            <person name="Fiebig A."/>
            <person name="Pradella S."/>
            <person name="Wagner-Doebler I."/>
        </authorList>
    </citation>
    <scope>NUCLEOTIDE SEQUENCE [LARGE SCALE GENOMIC DNA]</scope>
    <source>
        <strain evidence="2">DSM 17067 / NCIMB 14079 / DFL-11</strain>
    </source>
</reference>
<comment type="caution">
    <text evidence="1">The sequence shown here is derived from an EMBL/GenBank/DDBJ whole genome shotgun (WGS) entry which is preliminary data.</text>
</comment>
<reference evidence="1 2" key="1">
    <citation type="submission" date="2008-01" db="EMBL/GenBank/DDBJ databases">
        <authorList>
            <person name="Wagner-Dobler I."/>
            <person name="Ferriera S."/>
            <person name="Johnson J."/>
            <person name="Kravitz S."/>
            <person name="Beeson K."/>
            <person name="Sutton G."/>
            <person name="Rogers Y.-H."/>
            <person name="Friedman R."/>
            <person name="Frazier M."/>
            <person name="Venter J.C."/>
        </authorList>
    </citation>
    <scope>NUCLEOTIDE SEQUENCE [LARGE SCALE GENOMIC DNA]</scope>
    <source>
        <strain evidence="2">DSM 17067 / NCIMB 14079 / DFL-11</strain>
    </source>
</reference>
<evidence type="ECO:0000313" key="1">
    <source>
        <dbReference type="EMBL" id="RMX61842.1"/>
    </source>
</evidence>
<proteinExistence type="predicted"/>
<protein>
    <submittedName>
        <fullName evidence="1">Uncharacterized protein</fullName>
    </submittedName>
</protein>
<name>A0A5E8UWJ5_ROSAD</name>